<dbReference type="Proteomes" id="UP000228711">
    <property type="component" value="Unassembled WGS sequence"/>
</dbReference>
<keyword evidence="1" id="KW-0812">Transmembrane</keyword>
<evidence type="ECO:0000313" key="3">
    <source>
        <dbReference type="Proteomes" id="UP000228711"/>
    </source>
</evidence>
<name>A0A2H0YRQ5_9BACT</name>
<evidence type="ECO:0000313" key="2">
    <source>
        <dbReference type="EMBL" id="PIS41185.1"/>
    </source>
</evidence>
<comment type="caution">
    <text evidence="2">The sequence shown here is derived from an EMBL/GenBank/DDBJ whole genome shotgun (WGS) entry which is preliminary data.</text>
</comment>
<dbReference type="AlphaFoldDB" id="A0A2H0YRQ5"/>
<accession>A0A2H0YRQ5</accession>
<sequence>MYTPKGITTTVGILIITIAIVIVGVAIFFVYQSTTNNSISLSITMEDRVAIELGESTNLEGIVTSDNGTDKISLTVDAPNEVTATVEPASIDV</sequence>
<organism evidence="2 3">
    <name type="scientific">Candidatus Kerfeldbacteria bacterium CG08_land_8_20_14_0_20_42_7</name>
    <dbReference type="NCBI Taxonomy" id="2014245"/>
    <lineage>
        <taxon>Bacteria</taxon>
        <taxon>Candidatus Kerfeldiibacteriota</taxon>
    </lineage>
</organism>
<evidence type="ECO:0000256" key="1">
    <source>
        <dbReference type="SAM" id="Phobius"/>
    </source>
</evidence>
<keyword evidence="1" id="KW-0472">Membrane</keyword>
<keyword evidence="1" id="KW-1133">Transmembrane helix</keyword>
<reference evidence="3" key="1">
    <citation type="submission" date="2017-09" db="EMBL/GenBank/DDBJ databases">
        <title>Depth-based differentiation of microbial function through sediment-hosted aquifers and enrichment of novel symbionts in the deep terrestrial subsurface.</title>
        <authorList>
            <person name="Probst A.J."/>
            <person name="Ladd B."/>
            <person name="Jarett J.K."/>
            <person name="Geller-Mcgrath D.E."/>
            <person name="Sieber C.M.K."/>
            <person name="Emerson J.B."/>
            <person name="Anantharaman K."/>
            <person name="Thomas B.C."/>
            <person name="Malmstrom R."/>
            <person name="Stieglmeier M."/>
            <person name="Klingl A."/>
            <person name="Woyke T."/>
            <person name="Ryan C.M."/>
            <person name="Banfield J.F."/>
        </authorList>
    </citation>
    <scope>NUCLEOTIDE SEQUENCE [LARGE SCALE GENOMIC DNA]</scope>
</reference>
<feature type="non-terminal residue" evidence="2">
    <location>
        <position position="93"/>
    </location>
</feature>
<feature type="transmembrane region" description="Helical" evidence="1">
    <location>
        <begin position="6"/>
        <end position="31"/>
    </location>
</feature>
<gene>
    <name evidence="2" type="ORF">COT25_04465</name>
</gene>
<dbReference type="EMBL" id="PEXV01000142">
    <property type="protein sequence ID" value="PIS41185.1"/>
    <property type="molecule type" value="Genomic_DNA"/>
</dbReference>
<protein>
    <submittedName>
        <fullName evidence="2">Uncharacterized protein</fullName>
    </submittedName>
</protein>
<proteinExistence type="predicted"/>